<evidence type="ECO:0000313" key="3">
    <source>
        <dbReference type="Proteomes" id="UP001066276"/>
    </source>
</evidence>
<comment type="caution">
    <text evidence="2">The sequence shown here is derived from an EMBL/GenBank/DDBJ whole genome shotgun (WGS) entry which is preliminary data.</text>
</comment>
<reference evidence="2" key="1">
    <citation type="journal article" date="2022" name="bioRxiv">
        <title>Sequencing and chromosome-scale assembly of the giantPleurodeles waltlgenome.</title>
        <authorList>
            <person name="Brown T."/>
            <person name="Elewa A."/>
            <person name="Iarovenko S."/>
            <person name="Subramanian E."/>
            <person name="Araus A.J."/>
            <person name="Petzold A."/>
            <person name="Susuki M."/>
            <person name="Suzuki K.-i.T."/>
            <person name="Hayashi T."/>
            <person name="Toyoda A."/>
            <person name="Oliveira C."/>
            <person name="Osipova E."/>
            <person name="Leigh N.D."/>
            <person name="Simon A."/>
            <person name="Yun M.H."/>
        </authorList>
    </citation>
    <scope>NUCLEOTIDE SEQUENCE</scope>
    <source>
        <strain evidence="2">20211129_DDA</strain>
        <tissue evidence="2">Liver</tissue>
    </source>
</reference>
<dbReference type="Proteomes" id="UP001066276">
    <property type="component" value="Chromosome 2_2"/>
</dbReference>
<sequence>MGRHQQSAALQGNTTEQYTTPVPLLQRKTRSEGPEDAQSAPGTTGEPSRAELLATIQGSRVALEGKIEMVAVEVNLLQADLRKVSEKVKEEITEAGNPDIRVSKEEKREEGQRARRAKEEAVEEEDASGGRKRNGRRRRHRRRRGRRQRHSRRQGNRTQQRRTLGPQRRYYGGARRLQKAEALPRPWRGVAPADTVLPEK</sequence>
<gene>
    <name evidence="2" type="ORF">NDU88_001431</name>
</gene>
<feature type="region of interest" description="Disordered" evidence="1">
    <location>
        <begin position="87"/>
        <end position="200"/>
    </location>
</feature>
<feature type="compositionally biased region" description="Polar residues" evidence="1">
    <location>
        <begin position="1"/>
        <end position="20"/>
    </location>
</feature>
<feature type="compositionally biased region" description="Basic and acidic residues" evidence="1">
    <location>
        <begin position="101"/>
        <end position="120"/>
    </location>
</feature>
<name>A0AAV7UUN3_PLEWA</name>
<proteinExistence type="predicted"/>
<feature type="region of interest" description="Disordered" evidence="1">
    <location>
        <begin position="1"/>
        <end position="49"/>
    </location>
</feature>
<dbReference type="EMBL" id="JANPWB010000004">
    <property type="protein sequence ID" value="KAJ1192119.1"/>
    <property type="molecule type" value="Genomic_DNA"/>
</dbReference>
<keyword evidence="3" id="KW-1185">Reference proteome</keyword>
<feature type="compositionally biased region" description="Basic residues" evidence="1">
    <location>
        <begin position="130"/>
        <end position="155"/>
    </location>
</feature>
<evidence type="ECO:0000313" key="2">
    <source>
        <dbReference type="EMBL" id="KAJ1192119.1"/>
    </source>
</evidence>
<accession>A0AAV7UUN3</accession>
<protein>
    <submittedName>
        <fullName evidence="2">Uncharacterized protein</fullName>
    </submittedName>
</protein>
<organism evidence="2 3">
    <name type="scientific">Pleurodeles waltl</name>
    <name type="common">Iberian ribbed newt</name>
    <dbReference type="NCBI Taxonomy" id="8319"/>
    <lineage>
        <taxon>Eukaryota</taxon>
        <taxon>Metazoa</taxon>
        <taxon>Chordata</taxon>
        <taxon>Craniata</taxon>
        <taxon>Vertebrata</taxon>
        <taxon>Euteleostomi</taxon>
        <taxon>Amphibia</taxon>
        <taxon>Batrachia</taxon>
        <taxon>Caudata</taxon>
        <taxon>Salamandroidea</taxon>
        <taxon>Salamandridae</taxon>
        <taxon>Pleurodelinae</taxon>
        <taxon>Pleurodeles</taxon>
    </lineage>
</organism>
<dbReference type="AlphaFoldDB" id="A0AAV7UUN3"/>
<evidence type="ECO:0000256" key="1">
    <source>
        <dbReference type="SAM" id="MobiDB-lite"/>
    </source>
</evidence>